<dbReference type="SUPFAM" id="SSF54791">
    <property type="entry name" value="Eukaryotic type KH-domain (KH-domain type I)"/>
    <property type="match status" value="2"/>
</dbReference>
<dbReference type="SUPFAM" id="SSF47769">
    <property type="entry name" value="SAM/Pointed domain"/>
    <property type="match status" value="1"/>
</dbReference>
<feature type="compositionally biased region" description="Polar residues" evidence="4">
    <location>
        <begin position="54"/>
        <end position="64"/>
    </location>
</feature>
<feature type="compositionally biased region" description="Gly residues" evidence="4">
    <location>
        <begin position="257"/>
        <end position="267"/>
    </location>
</feature>
<dbReference type="InterPro" id="IPR036612">
    <property type="entry name" value="KH_dom_type_1_sf"/>
</dbReference>
<name>A0A835YRS0_9STRA</name>
<dbReference type="InterPro" id="IPR004087">
    <property type="entry name" value="KH_dom"/>
</dbReference>
<feature type="compositionally biased region" description="Polar residues" evidence="4">
    <location>
        <begin position="1"/>
        <end position="13"/>
    </location>
</feature>
<dbReference type="Pfam" id="PF00536">
    <property type="entry name" value="SAM_1"/>
    <property type="match status" value="1"/>
</dbReference>
<dbReference type="GO" id="GO:0003723">
    <property type="term" value="F:RNA binding"/>
    <property type="evidence" value="ECO:0007669"/>
    <property type="project" value="UniProtKB-UniRule"/>
</dbReference>
<evidence type="ECO:0000256" key="4">
    <source>
        <dbReference type="SAM" id="MobiDB-lite"/>
    </source>
</evidence>
<dbReference type="CDD" id="cd09487">
    <property type="entry name" value="SAM_superfamily"/>
    <property type="match status" value="1"/>
</dbReference>
<dbReference type="InterPro" id="IPR001660">
    <property type="entry name" value="SAM"/>
</dbReference>
<dbReference type="Gene3D" id="1.10.150.50">
    <property type="entry name" value="Transcription Factor, Ets-1"/>
    <property type="match status" value="1"/>
</dbReference>
<comment type="similarity">
    <text evidence="1">Belongs to the BicC family.</text>
</comment>
<dbReference type="CDD" id="cd00105">
    <property type="entry name" value="KH-I"/>
    <property type="match status" value="2"/>
</dbReference>
<dbReference type="InterPro" id="IPR013761">
    <property type="entry name" value="SAM/pointed_sf"/>
</dbReference>
<evidence type="ECO:0000313" key="7">
    <source>
        <dbReference type="Proteomes" id="UP000664859"/>
    </source>
</evidence>
<feature type="compositionally biased region" description="Basic and acidic residues" evidence="4">
    <location>
        <begin position="625"/>
        <end position="635"/>
    </location>
</feature>
<evidence type="ECO:0000256" key="2">
    <source>
        <dbReference type="ARBA" id="ARBA00022737"/>
    </source>
</evidence>
<organism evidence="6 7">
    <name type="scientific">Tribonema minus</name>
    <dbReference type="NCBI Taxonomy" id="303371"/>
    <lineage>
        <taxon>Eukaryota</taxon>
        <taxon>Sar</taxon>
        <taxon>Stramenopiles</taxon>
        <taxon>Ochrophyta</taxon>
        <taxon>PX clade</taxon>
        <taxon>Xanthophyceae</taxon>
        <taxon>Tribonematales</taxon>
        <taxon>Tribonemataceae</taxon>
        <taxon>Tribonema</taxon>
    </lineage>
</organism>
<feature type="region of interest" description="Disordered" evidence="4">
    <location>
        <begin position="715"/>
        <end position="737"/>
    </location>
</feature>
<dbReference type="InterPro" id="IPR004088">
    <property type="entry name" value="KH_dom_type_1"/>
</dbReference>
<dbReference type="Proteomes" id="UP000664859">
    <property type="component" value="Unassembled WGS sequence"/>
</dbReference>
<comment type="caution">
    <text evidence="6">The sequence shown here is derived from an EMBL/GenBank/DDBJ whole genome shotgun (WGS) entry which is preliminary data.</text>
</comment>
<dbReference type="SMART" id="SM00322">
    <property type="entry name" value="KH"/>
    <property type="match status" value="2"/>
</dbReference>
<feature type="domain" description="K Homology" evidence="5">
    <location>
        <begin position="297"/>
        <end position="363"/>
    </location>
</feature>
<feature type="compositionally biased region" description="Low complexity" evidence="4">
    <location>
        <begin position="73"/>
        <end position="82"/>
    </location>
</feature>
<protein>
    <recommendedName>
        <fullName evidence="5">K Homology domain-containing protein</fullName>
    </recommendedName>
</protein>
<feature type="region of interest" description="Disordered" evidence="4">
    <location>
        <begin position="236"/>
        <end position="285"/>
    </location>
</feature>
<keyword evidence="7" id="KW-1185">Reference proteome</keyword>
<keyword evidence="3" id="KW-0694">RNA-binding</keyword>
<dbReference type="AlphaFoldDB" id="A0A835YRS0"/>
<feature type="compositionally biased region" description="Pro residues" evidence="4">
    <location>
        <begin position="236"/>
        <end position="256"/>
    </location>
</feature>
<reference evidence="6" key="1">
    <citation type="submission" date="2021-02" db="EMBL/GenBank/DDBJ databases">
        <title>First Annotated Genome of the Yellow-green Alga Tribonema minus.</title>
        <authorList>
            <person name="Mahan K.M."/>
        </authorList>
    </citation>
    <scope>NUCLEOTIDE SEQUENCE</scope>
    <source>
        <strain evidence="6">UTEX B ZZ1240</strain>
    </source>
</reference>
<feature type="region of interest" description="Disordered" evidence="4">
    <location>
        <begin position="623"/>
        <end position="646"/>
    </location>
</feature>
<dbReference type="OrthoDB" id="5204190at2759"/>
<evidence type="ECO:0000256" key="1">
    <source>
        <dbReference type="ARBA" id="ARBA00007662"/>
    </source>
</evidence>
<feature type="region of interest" description="Disordered" evidence="4">
    <location>
        <begin position="985"/>
        <end position="1014"/>
    </location>
</feature>
<dbReference type="PANTHER" id="PTHR10288">
    <property type="entry name" value="KH DOMAIN CONTAINING RNA BINDING PROTEIN"/>
    <property type="match status" value="1"/>
</dbReference>
<dbReference type="Pfam" id="PF00013">
    <property type="entry name" value="KH_1"/>
    <property type="match status" value="2"/>
</dbReference>
<keyword evidence="2" id="KW-0677">Repeat</keyword>
<sequence length="1014" mass="104021">MQKTGRTAAASDSSAKHAPEGSPSPPLARAAGGGSAVGKSGVSGGTGADADGSMTVTQHQQSSVIGPADAVTPPMGAANSAAAPPPIPGVTPLQMEPAHPQFAIYPPYISTGGGGVGEEQPTPTLSMHGGGPATFGDLIDTRFLDSPMPDTAGSGLIGFPVAPHAFSAERHDHHRPPQVFTQHFAPPPQPFPGAYANMWPEGVPLGMSPPPPHNYGPPPPPGYAWPMPPPAHHPPHMPPPRMGGPHLGPPGGPLLGPPGGFMDGGLGGHHHHHLHHPHHPPPHHPPAIPTVLEKFPGFVRCVIDIAPEVVGWVIGRSGSHIKEMKHRSGCGMWVDQKDLKLYITGTDMPRIHIAAGMVADLISKAPVNMNAAGVDDEVVSQMIDCPPHLIGLLIGRGGSTIKRIKEESRANVVINQKMMKRIREESRANVVINQKMMKVIVSGIAQSVRLAVAMIEDVFSFGKAADEQHHHAATAAAAAAATSTAAAANQHFPLQGTAQDYMEYGSDVLEYSLAGANGGAAGPASGGSGASSTVTGGSNAAAVAAAAAAAEEILRPRSASASAALQGTYTRQWMFKSAALQGAYTRQGACTWQSSRHGPNAMAKRLDGAYALEAAAAVAAAGRSAQHEDEFERARALTSTRGVGGAARMREEGLGSASSAGSGGAGSGGVSDWSVFSAALFCLASETDEHGGGGSGGSASGRTEHTQEGHMLRMAGVGEGGRGSKSAGGSPPNKPPVVGPIVKPVTLEAYLDAIPPGLGGYTEAFKATERPSFAVAALGAAAPVDLRGDENEIDIEAMRLMGATDFVEIGIPKGPAVKIAYTLRENRPPPGGGSPLTARQFLTSLGLVKALGAQGRSAHQFLTPLGLVKFLTSLGLAKYAAAFEDALVDLPALAAMREQDLVDLGVVTVEAISSDLVDLGVVKGPRLKIMAELHRLFSDASARAAPHASWTPGIVPQPPPTRLYVPRPRSSNSDVSYTSVVSSVSSCGNASGGRLARSPGSRPRAVTGAQVSPY</sequence>
<dbReference type="Gene3D" id="3.30.1370.10">
    <property type="entry name" value="K Homology domain, type 1"/>
    <property type="match status" value="2"/>
</dbReference>
<feature type="region of interest" description="Disordered" evidence="4">
    <location>
        <begin position="1"/>
        <end position="94"/>
    </location>
</feature>
<feature type="compositionally biased region" description="Basic residues" evidence="4">
    <location>
        <begin position="268"/>
        <end position="282"/>
    </location>
</feature>
<proteinExistence type="inferred from homology"/>
<evidence type="ECO:0000256" key="3">
    <source>
        <dbReference type="PROSITE-ProRule" id="PRU00117"/>
    </source>
</evidence>
<dbReference type="PROSITE" id="PS50084">
    <property type="entry name" value="KH_TYPE_1"/>
    <property type="match status" value="2"/>
</dbReference>
<feature type="compositionally biased region" description="Gly residues" evidence="4">
    <location>
        <begin position="31"/>
        <end position="47"/>
    </location>
</feature>
<evidence type="ECO:0000259" key="5">
    <source>
        <dbReference type="SMART" id="SM00322"/>
    </source>
</evidence>
<feature type="domain" description="K Homology" evidence="5">
    <location>
        <begin position="377"/>
        <end position="460"/>
    </location>
</feature>
<evidence type="ECO:0000313" key="6">
    <source>
        <dbReference type="EMBL" id="KAG5175969.1"/>
    </source>
</evidence>
<gene>
    <name evidence="6" type="ORF">JKP88DRAFT_351307</name>
</gene>
<accession>A0A835YRS0</accession>
<dbReference type="EMBL" id="JAFCMP010000543">
    <property type="protein sequence ID" value="KAG5175969.1"/>
    <property type="molecule type" value="Genomic_DNA"/>
</dbReference>